<dbReference type="EMBL" id="FNTV01000001">
    <property type="protein sequence ID" value="SEE82842.1"/>
    <property type="molecule type" value="Genomic_DNA"/>
</dbReference>
<dbReference type="Proteomes" id="UP000182725">
    <property type="component" value="Unassembled WGS sequence"/>
</dbReference>
<protein>
    <submittedName>
        <fullName evidence="1">Uncharacterized protein</fullName>
    </submittedName>
</protein>
<reference evidence="1 2" key="1">
    <citation type="submission" date="2016-10" db="EMBL/GenBank/DDBJ databases">
        <authorList>
            <person name="de Groot N.N."/>
        </authorList>
    </citation>
    <scope>NUCLEOTIDE SEQUENCE [LARGE SCALE GENOMIC DNA]</scope>
    <source>
        <strain evidence="1 2">DSM 22274</strain>
    </source>
</reference>
<evidence type="ECO:0000313" key="1">
    <source>
        <dbReference type="EMBL" id="SEE82842.1"/>
    </source>
</evidence>
<proteinExistence type="predicted"/>
<gene>
    <name evidence="1" type="ORF">SAMN04489740_2697</name>
</gene>
<accession>A0A1H5M0S6</accession>
<name>A0A1H5M0S6_9MICC</name>
<sequence>MAITVNKHPDLDDDSYSDGTNWVIDDDGRLHVVSATGNLASYNANQWASAKRVEVPVPIAPNKIQVMLSV</sequence>
<organism evidence="1 2">
    <name type="scientific">Arthrobacter alpinus</name>
    <dbReference type="NCBI Taxonomy" id="656366"/>
    <lineage>
        <taxon>Bacteria</taxon>
        <taxon>Bacillati</taxon>
        <taxon>Actinomycetota</taxon>
        <taxon>Actinomycetes</taxon>
        <taxon>Micrococcales</taxon>
        <taxon>Micrococcaceae</taxon>
        <taxon>Arthrobacter</taxon>
    </lineage>
</organism>
<evidence type="ECO:0000313" key="2">
    <source>
        <dbReference type="Proteomes" id="UP000182725"/>
    </source>
</evidence>
<dbReference type="RefSeq" id="WP_074711993.1">
    <property type="nucleotide sequence ID" value="NZ_FNTV01000001.1"/>
</dbReference>
<dbReference type="AlphaFoldDB" id="A0A1H5M0S6"/>